<keyword evidence="3" id="KW-1185">Reference proteome</keyword>
<dbReference type="EMBL" id="MCFA01000026">
    <property type="protein sequence ID" value="ORY15258.1"/>
    <property type="molecule type" value="Genomic_DNA"/>
</dbReference>
<accession>A0A1Y1ZYG4</accession>
<sequence>MYKALETRQYSPKSEAMASQPKAEVVWARSQKRDLSRTGLLDLPRELRDMVYENALCATGAIFIYSSDPDNIRHTIRAKIVREKDLGPQEPQSAGNSISAALLRTCRQLHSEGAAFLYGKNLFRMYTTKAIFDSMYHSLVMHITFITDADHRIYENDLETASYWWRRRFWPQIIEKSTRLLEMYPRLESLNVPIKSNYMGRTWRPAFMASDLKTREQRVALAVTWMKTNCPFESNRVRGCLHLEIMPAIEVPDSEEEEETIETRVARIRARVAELTGRTLFDEDWDCTEFSEAFERMKLSGK</sequence>
<feature type="domain" description="DUF7730" evidence="1">
    <location>
        <begin position="41"/>
        <end position="131"/>
    </location>
</feature>
<dbReference type="PANTHER" id="PTHR38790">
    <property type="entry name" value="2EXR DOMAIN-CONTAINING PROTEIN-RELATED"/>
    <property type="match status" value="1"/>
</dbReference>
<dbReference type="AlphaFoldDB" id="A0A1Y1ZYG4"/>
<dbReference type="Pfam" id="PF24864">
    <property type="entry name" value="DUF7730"/>
    <property type="match status" value="1"/>
</dbReference>
<evidence type="ECO:0000259" key="1">
    <source>
        <dbReference type="Pfam" id="PF24864"/>
    </source>
</evidence>
<comment type="caution">
    <text evidence="2">The sequence shown here is derived from an EMBL/GenBank/DDBJ whole genome shotgun (WGS) entry which is preliminary data.</text>
</comment>
<gene>
    <name evidence="2" type="ORF">BCR34DRAFT_558945</name>
</gene>
<protein>
    <recommendedName>
        <fullName evidence="1">DUF7730 domain-containing protein</fullName>
    </recommendedName>
</protein>
<dbReference type="OrthoDB" id="5272396at2759"/>
<dbReference type="Proteomes" id="UP000193144">
    <property type="component" value="Unassembled WGS sequence"/>
</dbReference>
<dbReference type="PANTHER" id="PTHR38790:SF9">
    <property type="entry name" value="F-BOX DOMAIN-CONTAINING PROTEIN"/>
    <property type="match status" value="1"/>
</dbReference>
<dbReference type="InterPro" id="IPR056632">
    <property type="entry name" value="DUF7730"/>
</dbReference>
<evidence type="ECO:0000313" key="2">
    <source>
        <dbReference type="EMBL" id="ORY15258.1"/>
    </source>
</evidence>
<proteinExistence type="predicted"/>
<name>A0A1Y1ZYG4_9PLEO</name>
<reference evidence="2 3" key="1">
    <citation type="submission" date="2016-07" db="EMBL/GenBank/DDBJ databases">
        <title>Pervasive Adenine N6-methylation of Active Genes in Fungi.</title>
        <authorList>
            <consortium name="DOE Joint Genome Institute"/>
            <person name="Mondo S.J."/>
            <person name="Dannebaum R.O."/>
            <person name="Kuo R.C."/>
            <person name="Labutti K."/>
            <person name="Haridas S."/>
            <person name="Kuo A."/>
            <person name="Salamov A."/>
            <person name="Ahrendt S.R."/>
            <person name="Lipzen A."/>
            <person name="Sullivan W."/>
            <person name="Andreopoulos W.B."/>
            <person name="Clum A."/>
            <person name="Lindquist E."/>
            <person name="Daum C."/>
            <person name="Ramamoorthy G.K."/>
            <person name="Gryganskyi A."/>
            <person name="Culley D."/>
            <person name="Magnuson J.K."/>
            <person name="James T.Y."/>
            <person name="O'Malley M.A."/>
            <person name="Stajich J.E."/>
            <person name="Spatafora J.W."/>
            <person name="Visel A."/>
            <person name="Grigoriev I.V."/>
        </authorList>
    </citation>
    <scope>NUCLEOTIDE SEQUENCE [LARGE SCALE GENOMIC DNA]</scope>
    <source>
        <strain evidence="2 3">CBS 115471</strain>
    </source>
</reference>
<organism evidence="2 3">
    <name type="scientific">Clohesyomyces aquaticus</name>
    <dbReference type="NCBI Taxonomy" id="1231657"/>
    <lineage>
        <taxon>Eukaryota</taxon>
        <taxon>Fungi</taxon>
        <taxon>Dikarya</taxon>
        <taxon>Ascomycota</taxon>
        <taxon>Pezizomycotina</taxon>
        <taxon>Dothideomycetes</taxon>
        <taxon>Pleosporomycetidae</taxon>
        <taxon>Pleosporales</taxon>
        <taxon>Lindgomycetaceae</taxon>
        <taxon>Clohesyomyces</taxon>
    </lineage>
</organism>
<evidence type="ECO:0000313" key="3">
    <source>
        <dbReference type="Proteomes" id="UP000193144"/>
    </source>
</evidence>